<accession>A0ABR2VS32</accession>
<keyword evidence="2" id="KW-1185">Reference proteome</keyword>
<dbReference type="EMBL" id="JASJQH010007986">
    <property type="protein sequence ID" value="KAK9696267.1"/>
    <property type="molecule type" value="Genomic_DNA"/>
</dbReference>
<name>A0ABR2VS32_9FUNG</name>
<dbReference type="PANTHER" id="PTHR39214:SF1">
    <property type="entry name" value="MICROBODY (PEROXISOME) BIOGENESIS PROTEIN PEROXIN 8 (EUROFUNG)"/>
    <property type="match status" value="1"/>
</dbReference>
<dbReference type="PANTHER" id="PTHR39214">
    <property type="entry name" value="MICROBODY (PEROXISOME) BIOGENESIS PROTEIN PEROXIN 8 (EUROFUNG)"/>
    <property type="match status" value="1"/>
</dbReference>
<evidence type="ECO:0000313" key="2">
    <source>
        <dbReference type="Proteomes" id="UP001479436"/>
    </source>
</evidence>
<gene>
    <name evidence="1" type="ORF">K7432_012572</name>
</gene>
<organism evidence="1 2">
    <name type="scientific">Basidiobolus ranarum</name>
    <dbReference type="NCBI Taxonomy" id="34480"/>
    <lineage>
        <taxon>Eukaryota</taxon>
        <taxon>Fungi</taxon>
        <taxon>Fungi incertae sedis</taxon>
        <taxon>Zoopagomycota</taxon>
        <taxon>Entomophthoromycotina</taxon>
        <taxon>Basidiobolomycetes</taxon>
        <taxon>Basidiobolales</taxon>
        <taxon>Basidiobolaceae</taxon>
        <taxon>Basidiobolus</taxon>
    </lineage>
</organism>
<protein>
    <submittedName>
        <fullName evidence="1">Uncharacterized protein</fullName>
    </submittedName>
</protein>
<comment type="caution">
    <text evidence="1">The sequence shown here is derived from an EMBL/GenBank/DDBJ whole genome shotgun (WGS) entry which is preliminary data.</text>
</comment>
<reference evidence="1 2" key="1">
    <citation type="submission" date="2023-04" db="EMBL/GenBank/DDBJ databases">
        <title>Genome of Basidiobolus ranarum AG-B5.</title>
        <authorList>
            <person name="Stajich J.E."/>
            <person name="Carter-House D."/>
            <person name="Gryganskyi A."/>
        </authorList>
    </citation>
    <scope>NUCLEOTIDE SEQUENCE [LARGE SCALE GENOMIC DNA]</scope>
    <source>
        <strain evidence="1 2">AG-B5</strain>
    </source>
</reference>
<evidence type="ECO:0000313" key="1">
    <source>
        <dbReference type="EMBL" id="KAK9696267.1"/>
    </source>
</evidence>
<proteinExistence type="predicted"/>
<feature type="non-terminal residue" evidence="1">
    <location>
        <position position="1"/>
    </location>
</feature>
<dbReference type="InterPro" id="IPR055334">
    <property type="entry name" value="PEX8-like"/>
</dbReference>
<sequence length="728" mass="83003">RENLKVRQLSQQSAHSTRGLSYIFDLWAFWLRRISRNEHGELGESIVKTMIDTIPLCDDPEMNSILLSTATAMSVSLVKFSDDFDELTGDGLMQCIEQAKVTISADQSDPLFASLAQYLKTAQSKKRMFDISTEFLSLAKTLAIMSNERLEYFIKIFRLYQFVSTSRIKPYQKNSATKAKSAFHSGVPEESSKIQILLDSSRLAMESDENTMKRIGFMALTGLVKGYQLSPSNLSLSKEIDYELMRSLKQMTPEDPIFCDVEDQDLISFVSGQCLSKRLPTERDNLNTKSLVQVLVNTLFYGDNALGFSYLDSLIYAPPAKNESYLRTVALLQKRTKHPIYAEVGRISVVLANLLCQTDKPTIQESIDKIRSFAINLYTEMDRCSVDFLVYENNQFKELEPPLGDMFKNTIFSVTLIYKTLLERIINDDRPISFAICGDMVESLSSLHYMVVRLGGRGFASYETVTKNLMEKLRSDKDIANRVVKNIVPIRYYDEVERNPLRRSRLLFYFNLVDITMDVLDDNLVKQDILPSIYPYLNTNQYQDMFEASHSIVLSIFENKKQVAGELSAYYSSLILTQYPKYLNIEQLREAYTVMMLGLSQSDDAIAWSCLTKLIQEIEGFSEPCTPNQTEPSKDDPNPEQSAALYLARGHLLLTLFDQIKSVNLVLLESLLKTIKHLLLTEPKSAGRDAICKALYDNVSNGLDYTKKESTIKWYLNLMKDLGENIRP</sequence>
<dbReference type="Proteomes" id="UP001479436">
    <property type="component" value="Unassembled WGS sequence"/>
</dbReference>